<evidence type="ECO:0000256" key="4">
    <source>
        <dbReference type="ARBA" id="ARBA00022692"/>
    </source>
</evidence>
<feature type="transmembrane region" description="Helical" evidence="11">
    <location>
        <begin position="619"/>
        <end position="640"/>
    </location>
</feature>
<reference evidence="12 13" key="1">
    <citation type="journal article" date="2021" name="Elife">
        <title>Chloroplast acquisition without the gene transfer in kleptoplastic sea slugs, Plakobranchus ocellatus.</title>
        <authorList>
            <person name="Maeda T."/>
            <person name="Takahashi S."/>
            <person name="Yoshida T."/>
            <person name="Shimamura S."/>
            <person name="Takaki Y."/>
            <person name="Nagai Y."/>
            <person name="Toyoda A."/>
            <person name="Suzuki Y."/>
            <person name="Arimoto A."/>
            <person name="Ishii H."/>
            <person name="Satoh N."/>
            <person name="Nishiyama T."/>
            <person name="Hasebe M."/>
            <person name="Maruyama T."/>
            <person name="Minagawa J."/>
            <person name="Obokata J."/>
            <person name="Shigenobu S."/>
        </authorList>
    </citation>
    <scope>NUCLEOTIDE SEQUENCE [LARGE SCALE GENOMIC DNA]</scope>
</reference>
<accession>A0AAV4JRQ0</accession>
<dbReference type="PANTHER" id="PTHR11616">
    <property type="entry name" value="SODIUM/CHLORIDE DEPENDENT TRANSPORTER"/>
    <property type="match status" value="1"/>
</dbReference>
<feature type="binding site" evidence="8">
    <location>
        <position position="518"/>
    </location>
    <ligand>
        <name>Na(+)</name>
        <dbReference type="ChEBI" id="CHEBI:29101"/>
        <label>1</label>
    </ligand>
</feature>
<feature type="transmembrane region" description="Helical" evidence="11">
    <location>
        <begin position="63"/>
        <end position="83"/>
    </location>
</feature>
<dbReference type="GO" id="GO:0005283">
    <property type="term" value="F:amino acid:sodium symporter activity"/>
    <property type="evidence" value="ECO:0007669"/>
    <property type="project" value="TreeGrafter"/>
</dbReference>
<evidence type="ECO:0000256" key="1">
    <source>
        <dbReference type="ARBA" id="ARBA00004141"/>
    </source>
</evidence>
<evidence type="ECO:0000313" key="13">
    <source>
        <dbReference type="Proteomes" id="UP000762676"/>
    </source>
</evidence>
<keyword evidence="4 10" id="KW-0812">Transmembrane</keyword>
<dbReference type="InterPro" id="IPR037272">
    <property type="entry name" value="SNS_sf"/>
</dbReference>
<keyword evidence="7" id="KW-0325">Glycoprotein</keyword>
<feature type="transmembrane region" description="Helical" evidence="11">
    <location>
        <begin position="287"/>
        <end position="307"/>
    </location>
</feature>
<dbReference type="PROSITE" id="PS00754">
    <property type="entry name" value="NA_NEUROTRAN_SYMP_2"/>
    <property type="match status" value="1"/>
</dbReference>
<dbReference type="GO" id="GO:0089718">
    <property type="term" value="P:amino acid import across plasma membrane"/>
    <property type="evidence" value="ECO:0007669"/>
    <property type="project" value="TreeGrafter"/>
</dbReference>
<feature type="transmembrane region" description="Helical" evidence="11">
    <location>
        <begin position="442"/>
        <end position="464"/>
    </location>
</feature>
<evidence type="ECO:0000256" key="9">
    <source>
        <dbReference type="PIRSR" id="PIRSR600175-2"/>
    </source>
</evidence>
<feature type="transmembrane region" description="Helical" evidence="11">
    <location>
        <begin position="543"/>
        <end position="562"/>
    </location>
</feature>
<feature type="disulfide bond" evidence="9">
    <location>
        <begin position="177"/>
        <end position="186"/>
    </location>
</feature>
<keyword evidence="8" id="KW-0915">Sodium</keyword>
<feature type="binding site" evidence="8">
    <location>
        <position position="514"/>
    </location>
    <ligand>
        <name>Na(+)</name>
        <dbReference type="ChEBI" id="CHEBI:29101"/>
        <label>1</label>
    </ligand>
</feature>
<comment type="similarity">
    <text evidence="2 10">Belongs to the sodium:neurotransmitter symporter (SNF) (TC 2.A.22) family.</text>
</comment>
<evidence type="ECO:0000256" key="10">
    <source>
        <dbReference type="RuleBase" id="RU003732"/>
    </source>
</evidence>
<comment type="subcellular location">
    <subcellularLocation>
        <location evidence="1">Membrane</location>
        <topology evidence="1">Multi-pass membrane protein</topology>
    </subcellularLocation>
</comment>
<feature type="transmembrane region" description="Helical" evidence="11">
    <location>
        <begin position="652"/>
        <end position="677"/>
    </location>
</feature>
<feature type="transmembrane region" description="Helical" evidence="11">
    <location>
        <begin position="574"/>
        <end position="598"/>
    </location>
</feature>
<sequence>MSSSATKSVFTELPQQSQQCHLVDNSGDNSDRHDEKAVLALEIEISPCNGVEREEEREQWTRGLDFILSLIGYAVGVSNLWRFPYLVLRNGGGAFLIPFFFFLFLCGIPLFYLEVCLGQFSGISSMFVWKMCPLFKGLGYGMVIVSGMACIYYNAVLSWVIYYLVNSFQTQLPWSRCGHWWNTDRCIHYRGMLPDCKNASLEYNLSLSINSSLASNTSYDMSGQDLWKIFTEVTFNSTNVTADSNKSSFVNDSLCLSKEIKYRSAAEEFWQFNVLRKTSGLEDLGSFQIHSAACLLAAWVLVCICLIKGIKSLGCVVYVTVLLPYALLTIFLVRGLMLPGSLDGIEFYLKPDFNKLASLSPHIASAAKQAKPSCRDGPQVNNKARGRRGTLLSRLVSTCTRIGFTVTVAGHLVTAGHFVCRFTSQKTYLDWLQDIIVSGLDVLIASLADGLTSFYGGFVIFAVIGFMAKEAGVAVTDIATQGPGLALVAYPEAISKLPLPQFWAVLFFFMLLLLGLDSQFGMFETVVAGLIEAFPQQLRKRRMYLTFSLALFSYLVSLPIATEGGIYVFTLLDWFVSAFCVVITSLIECAVIGWIYGIDRFSDDIQMMMGQRPGILMRLCWTVITPCIMLSVFIFLLVKYSLPVYDGYVFPLWANVIGFIISFIPMVPIPVGMIIALRQQQGSFLQRVRSSLTPAPGWGPAMKKYSALYRERQQQYKNQPHWFRLFIDNMRSKLTQTNRVTERVDTYNS</sequence>
<feature type="transmembrane region" description="Helical" evidence="11">
    <location>
        <begin position="314"/>
        <end position="333"/>
    </location>
</feature>
<dbReference type="EMBL" id="BMAT01013936">
    <property type="protein sequence ID" value="GFS23256.1"/>
    <property type="molecule type" value="Genomic_DNA"/>
</dbReference>
<keyword evidence="3 10" id="KW-0813">Transport</keyword>
<keyword evidence="13" id="KW-1185">Reference proteome</keyword>
<evidence type="ECO:0000256" key="5">
    <source>
        <dbReference type="ARBA" id="ARBA00022989"/>
    </source>
</evidence>
<comment type="caution">
    <text evidence="12">The sequence shown here is derived from an EMBL/GenBank/DDBJ whole genome shotgun (WGS) entry which is preliminary data.</text>
</comment>
<keyword evidence="10" id="KW-0769">Symport</keyword>
<evidence type="ECO:0000256" key="3">
    <source>
        <dbReference type="ARBA" id="ARBA00022448"/>
    </source>
</evidence>
<dbReference type="PANTHER" id="PTHR11616:SF321">
    <property type="entry name" value="SODIUM-DEPENDENT NUTRIENT AMINO ACID TRANSPORTER 1-RELATED"/>
    <property type="match status" value="1"/>
</dbReference>
<feature type="binding site" evidence="8">
    <location>
        <position position="74"/>
    </location>
    <ligand>
        <name>Na(+)</name>
        <dbReference type="ChEBI" id="CHEBI:29101"/>
        <label>1</label>
    </ligand>
</feature>
<evidence type="ECO:0000313" key="12">
    <source>
        <dbReference type="EMBL" id="GFS23256.1"/>
    </source>
</evidence>
<dbReference type="AlphaFoldDB" id="A0AAV4JRQ0"/>
<feature type="transmembrane region" description="Helical" evidence="11">
    <location>
        <begin position="138"/>
        <end position="165"/>
    </location>
</feature>
<dbReference type="Proteomes" id="UP000762676">
    <property type="component" value="Unassembled WGS sequence"/>
</dbReference>
<gene>
    <name evidence="12" type="ORF">ElyMa_006972400</name>
</gene>
<feature type="binding site" evidence="8">
    <location>
        <position position="75"/>
    </location>
    <ligand>
        <name>Na(+)</name>
        <dbReference type="ChEBI" id="CHEBI:29101"/>
        <label>1</label>
    </ligand>
</feature>
<dbReference type="PROSITE" id="PS00610">
    <property type="entry name" value="NA_NEUROTRAN_SYMP_1"/>
    <property type="match status" value="1"/>
</dbReference>
<evidence type="ECO:0000256" key="6">
    <source>
        <dbReference type="ARBA" id="ARBA00023136"/>
    </source>
</evidence>
<dbReference type="PROSITE" id="PS50267">
    <property type="entry name" value="NA_NEUROTRAN_SYMP_3"/>
    <property type="match status" value="1"/>
</dbReference>
<proteinExistence type="inferred from homology"/>
<dbReference type="GO" id="GO:0005886">
    <property type="term" value="C:plasma membrane"/>
    <property type="evidence" value="ECO:0007669"/>
    <property type="project" value="TreeGrafter"/>
</dbReference>
<feature type="binding site" evidence="8">
    <location>
        <position position="72"/>
    </location>
    <ligand>
        <name>Na(+)</name>
        <dbReference type="ChEBI" id="CHEBI:29101"/>
        <label>1</label>
    </ligand>
</feature>
<evidence type="ECO:0000256" key="2">
    <source>
        <dbReference type="ARBA" id="ARBA00006459"/>
    </source>
</evidence>
<keyword evidence="8" id="KW-0479">Metal-binding</keyword>
<keyword evidence="6 11" id="KW-0472">Membrane</keyword>
<feature type="transmembrane region" description="Helical" evidence="11">
    <location>
        <begin position="95"/>
        <end position="117"/>
    </location>
</feature>
<keyword evidence="5 11" id="KW-1133">Transmembrane helix</keyword>
<evidence type="ECO:0000256" key="8">
    <source>
        <dbReference type="PIRSR" id="PIRSR600175-1"/>
    </source>
</evidence>
<dbReference type="GO" id="GO:0046872">
    <property type="term" value="F:metal ion binding"/>
    <property type="evidence" value="ECO:0007669"/>
    <property type="project" value="UniProtKB-KW"/>
</dbReference>
<protein>
    <recommendedName>
        <fullName evidence="10">Transporter</fullName>
    </recommendedName>
</protein>
<dbReference type="PRINTS" id="PR00176">
    <property type="entry name" value="NANEUSMPORT"/>
</dbReference>
<evidence type="ECO:0000256" key="11">
    <source>
        <dbReference type="SAM" id="Phobius"/>
    </source>
</evidence>
<dbReference type="Pfam" id="PF00209">
    <property type="entry name" value="SNF"/>
    <property type="match status" value="3"/>
</dbReference>
<name>A0AAV4JRQ0_9GAST</name>
<organism evidence="12 13">
    <name type="scientific">Elysia marginata</name>
    <dbReference type="NCBI Taxonomy" id="1093978"/>
    <lineage>
        <taxon>Eukaryota</taxon>
        <taxon>Metazoa</taxon>
        <taxon>Spiralia</taxon>
        <taxon>Lophotrochozoa</taxon>
        <taxon>Mollusca</taxon>
        <taxon>Gastropoda</taxon>
        <taxon>Heterobranchia</taxon>
        <taxon>Euthyneura</taxon>
        <taxon>Panpulmonata</taxon>
        <taxon>Sacoglossa</taxon>
        <taxon>Placobranchoidea</taxon>
        <taxon>Plakobranchidae</taxon>
        <taxon>Elysia</taxon>
    </lineage>
</organism>
<dbReference type="InterPro" id="IPR000175">
    <property type="entry name" value="Na/ntran_symport"/>
</dbReference>
<keyword evidence="9" id="KW-1015">Disulfide bond</keyword>
<feature type="binding site" evidence="8">
    <location>
        <position position="517"/>
    </location>
    <ligand>
        <name>Na(+)</name>
        <dbReference type="ChEBI" id="CHEBI:29101"/>
        <label>1</label>
    </ligand>
</feature>
<evidence type="ECO:0000256" key="7">
    <source>
        <dbReference type="ARBA" id="ARBA00023180"/>
    </source>
</evidence>
<dbReference type="SUPFAM" id="SSF161070">
    <property type="entry name" value="SNF-like"/>
    <property type="match status" value="2"/>
</dbReference>
<feature type="transmembrane region" description="Helical" evidence="11">
    <location>
        <begin position="502"/>
        <end position="531"/>
    </location>
</feature>
<feature type="binding site" evidence="8">
    <location>
        <position position="79"/>
    </location>
    <ligand>
        <name>Na(+)</name>
        <dbReference type="ChEBI" id="CHEBI:29101"/>
        <label>1</label>
    </ligand>
</feature>